<keyword evidence="2" id="KW-1185">Reference proteome</keyword>
<protein>
    <submittedName>
        <fullName evidence="1">Uncharacterized protein</fullName>
    </submittedName>
</protein>
<accession>A0A318SNA6</accession>
<dbReference type="EMBL" id="QJTE01000011">
    <property type="protein sequence ID" value="PYE80828.1"/>
    <property type="molecule type" value="Genomic_DNA"/>
</dbReference>
<proteinExistence type="predicted"/>
<name>A0A318SNA6_9RHOB</name>
<dbReference type="AlphaFoldDB" id="A0A318SNA6"/>
<reference evidence="1 2" key="1">
    <citation type="submission" date="2018-06" db="EMBL/GenBank/DDBJ databases">
        <title>Genomic Encyclopedia of Type Strains, Phase III (KMG-III): the genomes of soil and plant-associated and newly described type strains.</title>
        <authorList>
            <person name="Whitman W."/>
        </authorList>
    </citation>
    <scope>NUCLEOTIDE SEQUENCE [LARGE SCALE GENOMIC DNA]</scope>
    <source>
        <strain evidence="1 2">CECT 9025</strain>
    </source>
</reference>
<dbReference type="RefSeq" id="WP_146227544.1">
    <property type="nucleotide sequence ID" value="NZ_QJTE01000011.1"/>
</dbReference>
<dbReference type="OrthoDB" id="7850758at2"/>
<dbReference type="Proteomes" id="UP000248311">
    <property type="component" value="Unassembled WGS sequence"/>
</dbReference>
<organism evidence="1 2">
    <name type="scientific">Pseudoroseicyclus aestuarii</name>
    <dbReference type="NCBI Taxonomy" id="1795041"/>
    <lineage>
        <taxon>Bacteria</taxon>
        <taxon>Pseudomonadati</taxon>
        <taxon>Pseudomonadota</taxon>
        <taxon>Alphaproteobacteria</taxon>
        <taxon>Rhodobacterales</taxon>
        <taxon>Paracoccaceae</taxon>
        <taxon>Pseudoroseicyclus</taxon>
    </lineage>
</organism>
<gene>
    <name evidence="1" type="ORF">DFP88_11138</name>
</gene>
<evidence type="ECO:0000313" key="1">
    <source>
        <dbReference type="EMBL" id="PYE80828.1"/>
    </source>
</evidence>
<evidence type="ECO:0000313" key="2">
    <source>
        <dbReference type="Proteomes" id="UP000248311"/>
    </source>
</evidence>
<sequence length="204" mass="23442">MTAGMYTDPQAAVETKRDRVRRLLLQPLEFRSKRGTDAAAARQMLDGLADELAYMTDDNLVALRGMLASKGEGSSRCFWPSPASFRAYAEMVQPRPLDEVPALVRWFRSIEGPRAVAEGTLVETFLWFEKKKAPPVTPQARALVAQKAQANRRRLEVIGDRRKREVLNDANDLAWERWYLDQRERVEGLVEHLQDEKREEEMAR</sequence>
<comment type="caution">
    <text evidence="1">The sequence shown here is derived from an EMBL/GenBank/DDBJ whole genome shotgun (WGS) entry which is preliminary data.</text>
</comment>